<dbReference type="InterPro" id="IPR000421">
    <property type="entry name" value="FA58C"/>
</dbReference>
<sequence length="1119" mass="127021">MVKRRFFMSKLARGLSLFLGSIFLFNVIETNTFMVKAKNNSTTESNTTKNKFDFKKDFSTTQGDNNWYYNERVNGEVNSMSYNNSVANGTWQGSHSWSRIYAPSSLHPGPTQEAVLTFKAPKDGEILVFGNPKKENLNGDGVRVKIELNSNKVWPLENDWEVIQGKDATGIKHDFELNVKEGDLINFIVDSNGGDISSDNTIWNPKIIYKDGDEILPTLNGFVGNKDIHYMRENYDSIIEEKNPTTWNSTAWKGEEVTSQFILWSELKDINNLTLTASDLKDSNGNIISNENIDLNFIKYVRAEGYMIPDIIDNVNSIDLTGETIQPVWAKVNVPNDIPAGTYTGTVTADSEYCDPLQFQISIEVLDMDLPAPKDWDFHLDLWQNPYAVARYYNVEPWSQEHLNYLKPHLELLRDAGQKVITTTIVKDPWNGQTYDPYDSMVEWTKKIDGTFQFDFTNFDTYVELCLELGIDKQINCYSMVPWENRIFYFDESQNKEVEEKLTPGSAKWQEYWSQFIDALVSHINEKGWQDITYIAMDERPLNDMKAVIELLKDTPLKISGAMNYGNVNDLVDSIDDLCLAIWEINDEFYDIVEHRKELGLNTTYYVCTGSYPNTFTRSKPGEAAWLGWNAAKYKADGFLRWAYDSWVKDPLETTDHTLFESGDCFLVYPDARSSVRFERLKEGIQDNEKINQLLKAHPEWTFEVEQILKELKGGSHDYSVNYGQEVSIAKEKFDNIVKKIINGEEPPKVTPSIQAIVNKNVELNSEFEYTLSIDKVSTLTSGEFLVNFDSNIFDLDKDNNGNINISTPKDFEVISAEELEPGKVKIKTNASNPFTGESDLFTLKFIPKKKINKSEIITNVSLTNSNNETETFDDLISTLKVSGNNLALNKPATSSQSEDAYGRGPEKGNDGDINSRWCAATAGSNHWWQVDLEDVYDLDAVEILWEKDAKYGYEIQVSEDGENWRVAADKSNNLDGSQNDSIILSEENVRYIKVQMKNLPSGNTWASFYEFKAYGELSNPTEPPVETKKPGKAQNLMATDITNNSIKLTWNSPIVGGEVKEYIVYKDGKELTKVSESNAAEFNVTSLKSNTLYGFKIVAVGNDGQKSRPIALNARTLK</sequence>
<feature type="domain" description="F5/8 type C" evidence="3">
    <location>
        <begin position="875"/>
        <end position="1017"/>
    </location>
</feature>
<dbReference type="OrthoDB" id="197680at2"/>
<dbReference type="EMBL" id="WHJC01000273">
    <property type="protein sequence ID" value="MPQ44663.1"/>
    <property type="molecule type" value="Genomic_DNA"/>
</dbReference>
<dbReference type="Pfam" id="PF13320">
    <property type="entry name" value="GH123_cat"/>
    <property type="match status" value="1"/>
</dbReference>
<feature type="compositionally biased region" description="Polar residues" evidence="2">
    <location>
        <begin position="888"/>
        <end position="899"/>
    </location>
</feature>
<evidence type="ECO:0000313" key="5">
    <source>
        <dbReference type="EMBL" id="MPQ44663.1"/>
    </source>
</evidence>
<organism evidence="5 6">
    <name type="scientific">Clostridium tarantellae</name>
    <dbReference type="NCBI Taxonomy" id="39493"/>
    <lineage>
        <taxon>Bacteria</taxon>
        <taxon>Bacillati</taxon>
        <taxon>Bacillota</taxon>
        <taxon>Clostridia</taxon>
        <taxon>Eubacteriales</taxon>
        <taxon>Clostridiaceae</taxon>
        <taxon>Clostridium</taxon>
    </lineage>
</organism>
<dbReference type="CDD" id="cd08547">
    <property type="entry name" value="Type_II_cohesin"/>
    <property type="match status" value="1"/>
</dbReference>
<feature type="region of interest" description="Disordered" evidence="2">
    <location>
        <begin position="888"/>
        <end position="910"/>
    </location>
</feature>
<evidence type="ECO:0000313" key="6">
    <source>
        <dbReference type="Proteomes" id="UP000430345"/>
    </source>
</evidence>
<feature type="compositionally biased region" description="Basic and acidic residues" evidence="2">
    <location>
        <begin position="901"/>
        <end position="910"/>
    </location>
</feature>
<dbReference type="CDD" id="cd00063">
    <property type="entry name" value="FN3"/>
    <property type="match status" value="1"/>
</dbReference>
<dbReference type="Gene3D" id="2.60.120.260">
    <property type="entry name" value="Galactose-binding domain-like"/>
    <property type="match status" value="1"/>
</dbReference>
<evidence type="ECO:0000259" key="3">
    <source>
        <dbReference type="PROSITE" id="PS50022"/>
    </source>
</evidence>
<name>A0A6I1MPE7_9CLOT</name>
<dbReference type="InterPro" id="IPR013783">
    <property type="entry name" value="Ig-like_fold"/>
</dbReference>
<dbReference type="InterPro" id="IPR036116">
    <property type="entry name" value="FN3_sf"/>
</dbReference>
<feature type="domain" description="Fibronectin type-III" evidence="4">
    <location>
        <begin position="1033"/>
        <end position="1119"/>
    </location>
</feature>
<dbReference type="InterPro" id="IPR008979">
    <property type="entry name" value="Galactose-bd-like_sf"/>
</dbReference>
<dbReference type="SUPFAM" id="SSF49785">
    <property type="entry name" value="Galactose-binding domain-like"/>
    <property type="match status" value="1"/>
</dbReference>
<gene>
    <name evidence="5" type="ORF">GBZ86_13050</name>
</gene>
<dbReference type="Gene3D" id="2.60.40.10">
    <property type="entry name" value="Immunoglobulins"/>
    <property type="match status" value="1"/>
</dbReference>
<keyword evidence="6" id="KW-1185">Reference proteome</keyword>
<evidence type="ECO:0000259" key="4">
    <source>
        <dbReference type="PROSITE" id="PS50853"/>
    </source>
</evidence>
<reference evidence="5 6" key="1">
    <citation type="submission" date="2019-10" db="EMBL/GenBank/DDBJ databases">
        <title>The Genome Sequence of Clostridium tarantellae Isolated from Fish Brain.</title>
        <authorList>
            <person name="Bano L."/>
            <person name="Kiel M."/>
            <person name="Sales G."/>
            <person name="Doxey A.C."/>
            <person name="Mansfield M.J."/>
            <person name="Schiavone M."/>
            <person name="Rossetto O."/>
            <person name="Pirazzini M."/>
            <person name="Dobrindt U."/>
            <person name="Montecucco C."/>
        </authorList>
    </citation>
    <scope>NUCLEOTIDE SEQUENCE [LARGE SCALE GENOMIC DNA]</scope>
    <source>
        <strain evidence="5 6">DSM 3997</strain>
    </source>
</reference>
<dbReference type="InterPro" id="IPR003961">
    <property type="entry name" value="FN3_dom"/>
</dbReference>
<dbReference type="PROSITE" id="PS50022">
    <property type="entry name" value="FA58C_3"/>
    <property type="match status" value="1"/>
</dbReference>
<proteinExistence type="predicted"/>
<dbReference type="Proteomes" id="UP000430345">
    <property type="component" value="Unassembled WGS sequence"/>
</dbReference>
<dbReference type="PROSITE" id="PS50853">
    <property type="entry name" value="FN3"/>
    <property type="match status" value="1"/>
</dbReference>
<dbReference type="GO" id="GO:0030246">
    <property type="term" value="F:carbohydrate binding"/>
    <property type="evidence" value="ECO:0007669"/>
    <property type="project" value="InterPro"/>
</dbReference>
<keyword evidence="1" id="KW-0326">Glycosidase</keyword>
<keyword evidence="1" id="KW-0378">Hydrolase</keyword>
<comment type="caution">
    <text evidence="5">The sequence shown here is derived from an EMBL/GenBank/DDBJ whole genome shotgun (WGS) entry which is preliminary data.</text>
</comment>
<dbReference type="Gene3D" id="2.60.40.680">
    <property type="match status" value="1"/>
</dbReference>
<dbReference type="Pfam" id="PF22680">
    <property type="entry name" value="Glyco_hydro_123_N_2"/>
    <property type="match status" value="1"/>
</dbReference>
<dbReference type="Pfam" id="PF00041">
    <property type="entry name" value="fn3"/>
    <property type="match status" value="1"/>
</dbReference>
<dbReference type="SUPFAM" id="SSF49384">
    <property type="entry name" value="Carbohydrate-binding domain"/>
    <property type="match status" value="1"/>
</dbReference>
<dbReference type="InterPro" id="IPR025150">
    <property type="entry name" value="GH123_cat"/>
</dbReference>
<dbReference type="SUPFAM" id="SSF49265">
    <property type="entry name" value="Fibronectin type III"/>
    <property type="match status" value="1"/>
</dbReference>
<evidence type="ECO:0000256" key="1">
    <source>
        <dbReference type="ARBA" id="ARBA00023295"/>
    </source>
</evidence>
<protein>
    <submittedName>
        <fullName evidence="5">DUF4091 domain-containing protein</fullName>
    </submittedName>
</protein>
<dbReference type="SMART" id="SM00060">
    <property type="entry name" value="FN3"/>
    <property type="match status" value="1"/>
</dbReference>
<dbReference type="InterPro" id="IPR008965">
    <property type="entry name" value="CBM2/CBM3_carb-bd_dom_sf"/>
</dbReference>
<dbReference type="Pfam" id="PF00754">
    <property type="entry name" value="F5_F8_type_C"/>
    <property type="match status" value="1"/>
</dbReference>
<evidence type="ECO:0000256" key="2">
    <source>
        <dbReference type="SAM" id="MobiDB-lite"/>
    </source>
</evidence>
<accession>A0A6I1MPE7</accession>
<dbReference type="GO" id="GO:0016798">
    <property type="term" value="F:hydrolase activity, acting on glycosyl bonds"/>
    <property type="evidence" value="ECO:0007669"/>
    <property type="project" value="UniProtKB-KW"/>
</dbReference>
<dbReference type="InterPro" id="IPR053850">
    <property type="entry name" value="Glyco_hydro_123_N_2"/>
</dbReference>
<dbReference type="AlphaFoldDB" id="A0A6I1MPE7"/>